<dbReference type="AlphaFoldDB" id="A0AAE3ZSI5"/>
<keyword evidence="3" id="KW-1185">Reference proteome</keyword>
<reference evidence="2 3" key="1">
    <citation type="submission" date="2023-07" db="EMBL/GenBank/DDBJ databases">
        <title>Sequencing the genomes of 1000 actinobacteria strains.</title>
        <authorList>
            <person name="Klenk H.-P."/>
        </authorList>
    </citation>
    <scope>NUCLEOTIDE SEQUENCE [LARGE SCALE GENOMIC DNA]</scope>
    <source>
        <strain evidence="2 3">DSM 44711</strain>
    </source>
</reference>
<dbReference type="RefSeq" id="WP_310419837.1">
    <property type="nucleotide sequence ID" value="NZ_JAVDYC010000001.1"/>
</dbReference>
<evidence type="ECO:0000313" key="3">
    <source>
        <dbReference type="Proteomes" id="UP001183629"/>
    </source>
</evidence>
<dbReference type="EMBL" id="JAVDYC010000001">
    <property type="protein sequence ID" value="MDR7325264.1"/>
    <property type="molecule type" value="Genomic_DNA"/>
</dbReference>
<sequence>MSGTVRTLKPTTRQVAVGMAGALVTTFLFRLFTDDLPAGGQATVAVGLWVLVLSALVIGAVVVSLRGVRSSEESLRRRTAGELRAGEMFVAGAAGRARTRWLPQSMSLRGCYVVLTSERVLTFAHDRLTGRPAGVTARIELPDLEGGDVESVVRGRSVRLRLRKDAKVVFDLVFSGGEKRAGATIASGIAGAVAS</sequence>
<name>A0AAE3ZSI5_9ACTN</name>
<dbReference type="Proteomes" id="UP001183629">
    <property type="component" value="Unassembled WGS sequence"/>
</dbReference>
<feature type="transmembrane region" description="Helical" evidence="1">
    <location>
        <begin position="12"/>
        <end position="32"/>
    </location>
</feature>
<evidence type="ECO:0000256" key="1">
    <source>
        <dbReference type="SAM" id="Phobius"/>
    </source>
</evidence>
<gene>
    <name evidence="2" type="ORF">J2S44_005514</name>
</gene>
<evidence type="ECO:0000313" key="2">
    <source>
        <dbReference type="EMBL" id="MDR7325264.1"/>
    </source>
</evidence>
<protein>
    <submittedName>
        <fullName evidence="2">Uncharacterized protein</fullName>
    </submittedName>
</protein>
<feature type="transmembrane region" description="Helical" evidence="1">
    <location>
        <begin position="44"/>
        <end position="68"/>
    </location>
</feature>
<proteinExistence type="predicted"/>
<comment type="caution">
    <text evidence="2">The sequence shown here is derived from an EMBL/GenBank/DDBJ whole genome shotgun (WGS) entry which is preliminary data.</text>
</comment>
<accession>A0AAE3ZSI5</accession>
<keyword evidence="1" id="KW-1133">Transmembrane helix</keyword>
<keyword evidence="1" id="KW-0472">Membrane</keyword>
<keyword evidence="1" id="KW-0812">Transmembrane</keyword>
<organism evidence="2 3">
    <name type="scientific">Catenuloplanes niger</name>
    <dbReference type="NCBI Taxonomy" id="587534"/>
    <lineage>
        <taxon>Bacteria</taxon>
        <taxon>Bacillati</taxon>
        <taxon>Actinomycetota</taxon>
        <taxon>Actinomycetes</taxon>
        <taxon>Micromonosporales</taxon>
        <taxon>Micromonosporaceae</taxon>
        <taxon>Catenuloplanes</taxon>
    </lineage>
</organism>